<comment type="caution">
    <text evidence="2">The sequence shown here is derived from an EMBL/GenBank/DDBJ whole genome shotgun (WGS) entry which is preliminary data.</text>
</comment>
<proteinExistence type="predicted"/>
<reference evidence="2 3" key="1">
    <citation type="submission" date="2018-09" db="EMBL/GenBank/DDBJ databases">
        <title>Metagenome Assembled Genomes from an Advanced Water Purification Facility.</title>
        <authorList>
            <person name="Stamps B.W."/>
            <person name="Spear J.R."/>
        </authorList>
    </citation>
    <scope>NUCLEOTIDE SEQUENCE [LARGE SCALE GENOMIC DNA]</scope>
    <source>
        <strain evidence="2">Bin_27_1</strain>
    </source>
</reference>
<dbReference type="EMBL" id="SSFD01000055">
    <property type="protein sequence ID" value="TXH89676.1"/>
    <property type="molecule type" value="Genomic_DNA"/>
</dbReference>
<evidence type="ECO:0000313" key="3">
    <source>
        <dbReference type="Proteomes" id="UP000321192"/>
    </source>
</evidence>
<organism evidence="2 3">
    <name type="scientific">Thauera aminoaromatica</name>
    <dbReference type="NCBI Taxonomy" id="164330"/>
    <lineage>
        <taxon>Bacteria</taxon>
        <taxon>Pseudomonadati</taxon>
        <taxon>Pseudomonadota</taxon>
        <taxon>Betaproteobacteria</taxon>
        <taxon>Rhodocyclales</taxon>
        <taxon>Zoogloeaceae</taxon>
        <taxon>Thauera</taxon>
    </lineage>
</organism>
<feature type="region of interest" description="Disordered" evidence="1">
    <location>
        <begin position="1"/>
        <end position="23"/>
    </location>
</feature>
<accession>A0A5C7T314</accession>
<protein>
    <submittedName>
        <fullName evidence="2">Uncharacterized protein</fullName>
    </submittedName>
</protein>
<sequence length="238" mass="27234">MWPFLKKARTSQSADTQKVERPRRRPMRFEDLIADMGDFSDLAEHDAALKFWLPEPVDAALKELCACGGESMSEMLRRFLAQHCYGVYAVEVMREALPGLFRDLDEMLAVLRFSKSPPNTPTGKVRVDTYWVPELGKNVVPIKVWVPSRLRSDLEVLAGHVDIKLSQYVREIVISRLLGHGTLPKRPEMLEATPLASAEDWCENRDVPMRPTTIDEYRAHPEGKHTVDWVDETPRLQP</sequence>
<evidence type="ECO:0000313" key="2">
    <source>
        <dbReference type="EMBL" id="TXH89676.1"/>
    </source>
</evidence>
<dbReference type="RefSeq" id="WP_276657139.1">
    <property type="nucleotide sequence ID" value="NZ_SSFD01000055.1"/>
</dbReference>
<dbReference type="Proteomes" id="UP000321192">
    <property type="component" value="Unassembled WGS sequence"/>
</dbReference>
<evidence type="ECO:0000256" key="1">
    <source>
        <dbReference type="SAM" id="MobiDB-lite"/>
    </source>
</evidence>
<gene>
    <name evidence="2" type="ORF">E6Q80_04230</name>
</gene>
<name>A0A5C7T314_THASP</name>
<dbReference type="AlphaFoldDB" id="A0A5C7T314"/>